<evidence type="ECO:0000313" key="2">
    <source>
        <dbReference type="Proteomes" id="UP000011885"/>
    </source>
</evidence>
<dbReference type="AlphaFoldDB" id="M5U2N4"/>
<protein>
    <submittedName>
        <fullName evidence="1">Peptidase, M50 family</fullName>
    </submittedName>
</protein>
<sequence>MRTVSSSIVELNQQKLCLAPDVRVWPVRERGETVYRIEIEGQHRFFRVGYRESYLCSLLDGNPTLAQACSLAAAELGRDAPTEKETSEIARWLLDNEIAYLAGDRPPVRDSDVGSASARADQQSAWKLLGRLNPFWIKVPIPGGGHAVKALAGALSPLLSRPMVFAGVLLMLSALVGALTHRDLFLRETENIFHPGRWVWMLGIWVALKNRPRTRTRDRLSSFRRRSQPVRGRLRFARATRLCRRIELLANAVETVAHRRLGGGDVCRVLYCRGGGVGLPDRGRSARAQRLAQRRPHRWDLDAPLQRQRVDEIRRLLHFGRRRRHPQPRIRSIANARAFRQTMDHRRVSPTRSTVRLAWHVGFGVRRRRDRLAFWRLRLPGHHRVDSV</sequence>
<dbReference type="EMBL" id="ANOH01000201">
    <property type="protein sequence ID" value="EMI55707.1"/>
    <property type="molecule type" value="Genomic_DNA"/>
</dbReference>
<gene>
    <name evidence="1" type="ORF">RSSM_02860</name>
</gene>
<name>M5U2N4_9BACT</name>
<accession>M5U2N4</accession>
<organism evidence="1 2">
    <name type="scientific">Rhodopirellula sallentina SM41</name>
    <dbReference type="NCBI Taxonomy" id="1263870"/>
    <lineage>
        <taxon>Bacteria</taxon>
        <taxon>Pseudomonadati</taxon>
        <taxon>Planctomycetota</taxon>
        <taxon>Planctomycetia</taxon>
        <taxon>Pirellulales</taxon>
        <taxon>Pirellulaceae</taxon>
        <taxon>Rhodopirellula</taxon>
    </lineage>
</organism>
<proteinExistence type="predicted"/>
<dbReference type="PATRIC" id="fig|1263870.3.peg.3041"/>
<comment type="caution">
    <text evidence="1">The sequence shown here is derived from an EMBL/GenBank/DDBJ whole genome shotgun (WGS) entry which is preliminary data.</text>
</comment>
<keyword evidence="2" id="KW-1185">Reference proteome</keyword>
<reference evidence="1 2" key="1">
    <citation type="journal article" date="2013" name="Mar. Genomics">
        <title>Expression of sulfatases in Rhodopirellula baltica and the diversity of sulfatases in the genus Rhodopirellula.</title>
        <authorList>
            <person name="Wegner C.E."/>
            <person name="Richter-Heitmann T."/>
            <person name="Klindworth A."/>
            <person name="Klockow C."/>
            <person name="Richter M."/>
            <person name="Achstetter T."/>
            <person name="Glockner F.O."/>
            <person name="Harder J."/>
        </authorList>
    </citation>
    <scope>NUCLEOTIDE SEQUENCE [LARGE SCALE GENOMIC DNA]</scope>
    <source>
        <strain evidence="1 2">SM41</strain>
    </source>
</reference>
<evidence type="ECO:0000313" key="1">
    <source>
        <dbReference type="EMBL" id="EMI55707.1"/>
    </source>
</evidence>
<dbReference type="Proteomes" id="UP000011885">
    <property type="component" value="Unassembled WGS sequence"/>
</dbReference>